<dbReference type="AlphaFoldDB" id="B0C9E6"/>
<dbReference type="Gene3D" id="2.60.120.620">
    <property type="entry name" value="q2cbj1_9rhob like domain"/>
    <property type="match status" value="1"/>
</dbReference>
<dbReference type="KEGG" id="amr:AM1_3974"/>
<dbReference type="SUPFAM" id="SSF51197">
    <property type="entry name" value="Clavaminate synthase-like"/>
    <property type="match status" value="1"/>
</dbReference>
<evidence type="ECO:0000313" key="1">
    <source>
        <dbReference type="EMBL" id="ABW28959.1"/>
    </source>
</evidence>
<dbReference type="HOGENOM" id="CLU_075777_0_0_3"/>
<accession>B0C9E6</accession>
<sequence>MRKLARIECIRQVWGTLIARTTRPKTLDESAPLPTSLVTPPDPKTISAVLRQQGIYVRLQLSNVVMAELVDFAHQPPFAADRNPNIRCLFKDRATLEASLGYSFQLGSVSTQRCAAVQTLIYDPGLVAISTEYLGAKPTAIGSELLWSFPGKSTWKQQIKGAQVFHYDIDDYRSLKFFFYLTDVDESNGPHVCIQKTHWGKKLVHQFMGQRCASLQDQTLVETYRAEQVLTVCGQAGLGIAEDTFCFHKGNRPVSRPRLMLQIQYALNDYGNIRAYI</sequence>
<name>B0C9E6_ACAM1</name>
<gene>
    <name evidence="1" type="ordered locus">AM1_3974</name>
</gene>
<dbReference type="RefSeq" id="WP_012164315.1">
    <property type="nucleotide sequence ID" value="NC_009925.1"/>
</dbReference>
<keyword evidence="2" id="KW-1185">Reference proteome</keyword>
<proteinExistence type="predicted"/>
<dbReference type="Proteomes" id="UP000000268">
    <property type="component" value="Chromosome"/>
</dbReference>
<organism evidence="1 2">
    <name type="scientific">Acaryochloris marina (strain MBIC 11017)</name>
    <dbReference type="NCBI Taxonomy" id="329726"/>
    <lineage>
        <taxon>Bacteria</taxon>
        <taxon>Bacillati</taxon>
        <taxon>Cyanobacteriota</taxon>
        <taxon>Cyanophyceae</taxon>
        <taxon>Acaryochloridales</taxon>
        <taxon>Acaryochloridaceae</taxon>
        <taxon>Acaryochloris</taxon>
    </lineage>
</organism>
<dbReference type="EMBL" id="CP000828">
    <property type="protein sequence ID" value="ABW28959.1"/>
    <property type="molecule type" value="Genomic_DNA"/>
</dbReference>
<dbReference type="eggNOG" id="ENOG502ZPQC">
    <property type="taxonomic scope" value="Bacteria"/>
</dbReference>
<evidence type="ECO:0008006" key="3">
    <source>
        <dbReference type="Google" id="ProtNLM"/>
    </source>
</evidence>
<evidence type="ECO:0000313" key="2">
    <source>
        <dbReference type="Proteomes" id="UP000000268"/>
    </source>
</evidence>
<reference evidence="1 2" key="1">
    <citation type="journal article" date="2008" name="Proc. Natl. Acad. Sci. U.S.A.">
        <title>Niche adaptation and genome expansion in the chlorophyll d-producing cyanobacterium Acaryochloris marina.</title>
        <authorList>
            <person name="Swingley W.D."/>
            <person name="Chen M."/>
            <person name="Cheung P.C."/>
            <person name="Conrad A.L."/>
            <person name="Dejesa L.C."/>
            <person name="Hao J."/>
            <person name="Honchak B.M."/>
            <person name="Karbach L.E."/>
            <person name="Kurdoglu A."/>
            <person name="Lahiri S."/>
            <person name="Mastrian S.D."/>
            <person name="Miyashita H."/>
            <person name="Page L."/>
            <person name="Ramakrishna P."/>
            <person name="Satoh S."/>
            <person name="Sattley W.M."/>
            <person name="Shimada Y."/>
            <person name="Taylor H.L."/>
            <person name="Tomo T."/>
            <person name="Tsuchiya T."/>
            <person name="Wang Z.T."/>
            <person name="Raymond J."/>
            <person name="Mimuro M."/>
            <person name="Blankenship R.E."/>
            <person name="Touchman J.W."/>
        </authorList>
    </citation>
    <scope>NUCLEOTIDE SEQUENCE [LARGE SCALE GENOMIC DNA]</scope>
    <source>
        <strain evidence="2">MBIC 11017</strain>
    </source>
</reference>
<protein>
    <recommendedName>
        <fullName evidence="3">Phytanoyl-CoA dioxygenase</fullName>
    </recommendedName>
</protein>